<organism evidence="2 3">
    <name type="scientific">Pholiota conissans</name>
    <dbReference type="NCBI Taxonomy" id="109636"/>
    <lineage>
        <taxon>Eukaryota</taxon>
        <taxon>Fungi</taxon>
        <taxon>Dikarya</taxon>
        <taxon>Basidiomycota</taxon>
        <taxon>Agaricomycotina</taxon>
        <taxon>Agaricomycetes</taxon>
        <taxon>Agaricomycetidae</taxon>
        <taxon>Agaricales</taxon>
        <taxon>Agaricineae</taxon>
        <taxon>Strophariaceae</taxon>
        <taxon>Pholiota</taxon>
    </lineage>
</organism>
<protein>
    <recommendedName>
        <fullName evidence="4">Secreted protein</fullName>
    </recommendedName>
</protein>
<name>A0A9P5Z6U2_9AGAR</name>
<evidence type="ECO:0000313" key="3">
    <source>
        <dbReference type="Proteomes" id="UP000807469"/>
    </source>
</evidence>
<keyword evidence="3" id="KW-1185">Reference proteome</keyword>
<dbReference type="AlphaFoldDB" id="A0A9P5Z6U2"/>
<accession>A0A9P5Z6U2</accession>
<evidence type="ECO:0000313" key="2">
    <source>
        <dbReference type="EMBL" id="KAF9481094.1"/>
    </source>
</evidence>
<dbReference type="Proteomes" id="UP000807469">
    <property type="component" value="Unassembled WGS sequence"/>
</dbReference>
<feature type="chain" id="PRO_5040181591" description="Secreted protein" evidence="1">
    <location>
        <begin position="37"/>
        <end position="81"/>
    </location>
</feature>
<reference evidence="2" key="1">
    <citation type="submission" date="2020-11" db="EMBL/GenBank/DDBJ databases">
        <authorList>
            <consortium name="DOE Joint Genome Institute"/>
            <person name="Ahrendt S."/>
            <person name="Riley R."/>
            <person name="Andreopoulos W."/>
            <person name="Labutti K."/>
            <person name="Pangilinan J."/>
            <person name="Ruiz-Duenas F.J."/>
            <person name="Barrasa J.M."/>
            <person name="Sanchez-Garcia M."/>
            <person name="Camarero S."/>
            <person name="Miyauchi S."/>
            <person name="Serrano A."/>
            <person name="Linde D."/>
            <person name="Babiker R."/>
            <person name="Drula E."/>
            <person name="Ayuso-Fernandez I."/>
            <person name="Pacheco R."/>
            <person name="Padilla G."/>
            <person name="Ferreira P."/>
            <person name="Barriuso J."/>
            <person name="Kellner H."/>
            <person name="Castanera R."/>
            <person name="Alfaro M."/>
            <person name="Ramirez L."/>
            <person name="Pisabarro A.G."/>
            <person name="Kuo A."/>
            <person name="Tritt A."/>
            <person name="Lipzen A."/>
            <person name="He G."/>
            <person name="Yan M."/>
            <person name="Ng V."/>
            <person name="Cullen D."/>
            <person name="Martin F."/>
            <person name="Rosso M.-N."/>
            <person name="Henrissat B."/>
            <person name="Hibbett D."/>
            <person name="Martinez A.T."/>
            <person name="Grigoriev I.V."/>
        </authorList>
    </citation>
    <scope>NUCLEOTIDE SEQUENCE</scope>
    <source>
        <strain evidence="2">CIRM-BRFM 674</strain>
    </source>
</reference>
<proteinExistence type="predicted"/>
<comment type="caution">
    <text evidence="2">The sequence shown here is derived from an EMBL/GenBank/DDBJ whole genome shotgun (WGS) entry which is preliminary data.</text>
</comment>
<dbReference type="EMBL" id="MU155184">
    <property type="protein sequence ID" value="KAF9481094.1"/>
    <property type="molecule type" value="Genomic_DNA"/>
</dbReference>
<sequence>MRDPPIHAPSRPVTPPQASLLVSSLLLGRLLRLASSENGQGNVLRVIQNADSDDGLKEVGLALCKHLHPCFYVPRRYPRSV</sequence>
<evidence type="ECO:0000256" key="1">
    <source>
        <dbReference type="SAM" id="SignalP"/>
    </source>
</evidence>
<keyword evidence="1" id="KW-0732">Signal</keyword>
<gene>
    <name evidence="2" type="ORF">BDN70DRAFT_931208</name>
</gene>
<evidence type="ECO:0008006" key="4">
    <source>
        <dbReference type="Google" id="ProtNLM"/>
    </source>
</evidence>
<feature type="signal peptide" evidence="1">
    <location>
        <begin position="1"/>
        <end position="36"/>
    </location>
</feature>